<feature type="transmembrane region" description="Helical" evidence="1">
    <location>
        <begin position="277"/>
        <end position="294"/>
    </location>
</feature>
<organism evidence="2 3">
    <name type="scientific">Candidatus Woesebacteria bacterium RIFCSPHIGHO2_01_FULL_44_21</name>
    <dbReference type="NCBI Taxonomy" id="1802503"/>
    <lineage>
        <taxon>Bacteria</taxon>
        <taxon>Candidatus Woeseibacteriota</taxon>
    </lineage>
</organism>
<dbReference type="EMBL" id="MGGP01000028">
    <property type="protein sequence ID" value="OGM31299.1"/>
    <property type="molecule type" value="Genomic_DNA"/>
</dbReference>
<feature type="transmembrane region" description="Helical" evidence="1">
    <location>
        <begin position="853"/>
        <end position="873"/>
    </location>
</feature>
<name>A0A1F7YWK2_9BACT</name>
<dbReference type="AlphaFoldDB" id="A0A1F7YWK2"/>
<feature type="transmembrane region" description="Helical" evidence="1">
    <location>
        <begin position="320"/>
        <end position="339"/>
    </location>
</feature>
<keyword evidence="1" id="KW-0812">Transmembrane</keyword>
<proteinExistence type="predicted"/>
<sequence>MIPLVANDFPIVSGEFLRLAFSLPQIWSFRGTGFGMNVVSTLWSWPLDFIYGLGAVFGLNFELLERILGILPIFVVGIWAMSKLLAYYKIGSPGKWVGTLFFLLNTYLLLLVDGGQLSIGLAYAFLPVVFLSVILAVNSGYRKKILSGLAASILAVFDIRFLVILAILVILHSLFSRPKLLRLLQTGIVIGLVFLGLNAYWIFPVIFAQGPTLPINYTRVSQATFLGFAELKHAILLLQPHWPKNVFGEIPPVNKEFILIPVLSLLAILFHRKKYTYFWAAVAVISIFLVKGGNPPVDSLYKWLYANIPGFYIFRDSTKFFVLVAISYSVLISLTVNFFAKKFPKFKVFVVIGVVSSFVFLVRPVVFGQMTGIFAPPVYQEEYASLENKLKADTEFGRIVWLPKRPPLGYASDLHAQIDGLSLLELRPFAVGTVGGYETLNFLRESSFVDELLDISGVKYISYPYPDTRREDLDQEDIAYYHAFSDQISNLPWIESKISDFPVNTFTTRKNQDSFFLTRNSYCIIGSDKIYQEFSSNPEFELAKNVTIFLEESPGMASTLSEDACKYVLYESGVIDLAASFIHSNKFISVASLLDFSPNSTGWWKREATDLIWWRVFLQQKYALDNLDFDYEQGWGVAEGDLDLQLSNSNFKKDNVLLARVMVSARGGELIFSQGEEEVGRINTLSDLPKKVTQRLSGYGDIPDKVFEYTGADFSWYEVGSLLTEEPITITTSGDINVINALVSLSKEEWSRAKDISRKLEVLNWDRLDEEERIKIFVSENTVAKVKHERLSPTKYKVTVSGLNSPATLVFSETYNPLWTMSGENGFKVYSMFNGFLVETNGEYEVVFEAQKYVESGLLISMATALLLGYNLLSGKIKRGHKNKNA</sequence>
<feature type="transmembrane region" description="Helical" evidence="1">
    <location>
        <begin position="42"/>
        <end position="61"/>
    </location>
</feature>
<evidence type="ECO:0000313" key="2">
    <source>
        <dbReference type="EMBL" id="OGM31299.1"/>
    </source>
</evidence>
<dbReference type="Proteomes" id="UP000178870">
    <property type="component" value="Unassembled WGS sequence"/>
</dbReference>
<evidence type="ECO:0000256" key="1">
    <source>
        <dbReference type="SAM" id="Phobius"/>
    </source>
</evidence>
<protein>
    <recommendedName>
        <fullName evidence="4">Membrane protein 6-pyruvoyl-tetrahydropterin synthase-related domain-containing protein</fullName>
    </recommendedName>
</protein>
<feature type="transmembrane region" description="Helical" evidence="1">
    <location>
        <begin position="183"/>
        <end position="203"/>
    </location>
</feature>
<evidence type="ECO:0000313" key="3">
    <source>
        <dbReference type="Proteomes" id="UP000178870"/>
    </source>
</evidence>
<feature type="transmembrane region" description="Helical" evidence="1">
    <location>
        <begin position="68"/>
        <end position="88"/>
    </location>
</feature>
<keyword evidence="1" id="KW-0472">Membrane</keyword>
<feature type="transmembrane region" description="Helical" evidence="1">
    <location>
        <begin position="149"/>
        <end position="171"/>
    </location>
</feature>
<reference evidence="2 3" key="1">
    <citation type="journal article" date="2016" name="Nat. Commun.">
        <title>Thousands of microbial genomes shed light on interconnected biogeochemical processes in an aquifer system.</title>
        <authorList>
            <person name="Anantharaman K."/>
            <person name="Brown C.T."/>
            <person name="Hug L.A."/>
            <person name="Sharon I."/>
            <person name="Castelle C.J."/>
            <person name="Probst A.J."/>
            <person name="Thomas B.C."/>
            <person name="Singh A."/>
            <person name="Wilkins M.J."/>
            <person name="Karaoz U."/>
            <person name="Brodie E.L."/>
            <person name="Williams K.H."/>
            <person name="Hubbard S.S."/>
            <person name="Banfield J.F."/>
        </authorList>
    </citation>
    <scope>NUCLEOTIDE SEQUENCE [LARGE SCALE GENOMIC DNA]</scope>
</reference>
<comment type="caution">
    <text evidence="2">The sequence shown here is derived from an EMBL/GenBank/DDBJ whole genome shotgun (WGS) entry which is preliminary data.</text>
</comment>
<keyword evidence="1" id="KW-1133">Transmembrane helix</keyword>
<gene>
    <name evidence="2" type="ORF">A2803_03850</name>
</gene>
<feature type="transmembrane region" description="Helical" evidence="1">
    <location>
        <begin position="346"/>
        <end position="366"/>
    </location>
</feature>
<accession>A0A1F7YWK2</accession>
<feature type="transmembrane region" description="Helical" evidence="1">
    <location>
        <begin position="119"/>
        <end position="137"/>
    </location>
</feature>
<evidence type="ECO:0008006" key="4">
    <source>
        <dbReference type="Google" id="ProtNLM"/>
    </source>
</evidence>